<dbReference type="WBParaSite" id="SRAE_1000272400.1">
    <property type="protein sequence ID" value="SRAE_1000272400.1"/>
    <property type="gene ID" value="WBGene00259340"/>
</dbReference>
<keyword evidence="3" id="KW-1185">Reference proteome</keyword>
<feature type="compositionally biased region" description="Basic residues" evidence="1">
    <location>
        <begin position="1"/>
        <end position="18"/>
    </location>
</feature>
<evidence type="ECO:0000313" key="4">
    <source>
        <dbReference type="WBParaSite" id="SRAE_1000272400.1"/>
    </source>
</evidence>
<dbReference type="InterPro" id="IPR027417">
    <property type="entry name" value="P-loop_NTPase"/>
</dbReference>
<dbReference type="RefSeq" id="XP_024503671.1">
    <property type="nucleotide sequence ID" value="XM_024649834.1"/>
</dbReference>
<dbReference type="CTD" id="36376835"/>
<dbReference type="Gene3D" id="3.40.50.300">
    <property type="entry name" value="P-loop containing nucleotide triphosphate hydrolases"/>
    <property type="match status" value="1"/>
</dbReference>
<evidence type="ECO:0000313" key="3">
    <source>
        <dbReference type="Proteomes" id="UP000035682"/>
    </source>
</evidence>
<dbReference type="SUPFAM" id="SSF52540">
    <property type="entry name" value="P-loop containing nucleoside triphosphate hydrolases"/>
    <property type="match status" value="1"/>
</dbReference>
<dbReference type="WormBase" id="SRAE_1000272400">
    <property type="protein sequence ID" value="SRP08454"/>
    <property type="gene ID" value="WBGene00259340"/>
</dbReference>
<sequence length="521" mass="59160">MGEKKKISKKKSEKKKGLPNKESTSKRIEVKKEEPKYEIKTCLDPRIVGAITSLSLSYQDIVKPIIEHHNYNIITNTVPILPNCIISKPTILVLGTNGSGKTSLINYFLNDDEGYIKKCEALKSNLQNFTHLTNGLSNFFTPPAGASNNPMWQFNNTMSLCKENEGGQIQLVTLQHPLLSEINFIDSPNIPKNLGETSKDEIGYIRILNCLFDRVDLIFFIGTPQTLKEPIGKILDELNKVSYKTIFLLNKSDENKNEKDFKKAKEAYKNFLKKSIKDGNLSIFQTCLDKKTHSDKSIQDLIQADMNIITERISKLPITYKITRITTIMQNAMSVFFISVIQNELNKRSIRQFAHIAIKPNEFLQFGQEFLEINGGEKFFAENKDLIAKSYTLLERTKWNAFLPNKNEEIKKFITKDIPYLLTCASDEPEVTIKYALPGISKNDNDKPSIVVAPTKKKVIKEIKIDIPQDDENEDDEDGEEASKIGSKEGEGSSDKKETKGKQKKIKQIKLNQAVIDQLNK</sequence>
<dbReference type="AlphaFoldDB" id="A0A090LAB0"/>
<organism evidence="2">
    <name type="scientific">Strongyloides ratti</name>
    <name type="common">Parasitic roundworm</name>
    <dbReference type="NCBI Taxonomy" id="34506"/>
    <lineage>
        <taxon>Eukaryota</taxon>
        <taxon>Metazoa</taxon>
        <taxon>Ecdysozoa</taxon>
        <taxon>Nematoda</taxon>
        <taxon>Chromadorea</taxon>
        <taxon>Rhabditida</taxon>
        <taxon>Tylenchina</taxon>
        <taxon>Panagrolaimomorpha</taxon>
        <taxon>Strongyloidoidea</taxon>
        <taxon>Strongyloididae</taxon>
        <taxon>Strongyloides</taxon>
    </lineage>
</organism>
<dbReference type="OrthoDB" id="422720at2759"/>
<feature type="region of interest" description="Disordered" evidence="1">
    <location>
        <begin position="1"/>
        <end position="29"/>
    </location>
</feature>
<dbReference type="Gene3D" id="1.10.268.20">
    <property type="match status" value="1"/>
</dbReference>
<dbReference type="EMBL" id="LN609528">
    <property type="protein sequence ID" value="CEF64470.1"/>
    <property type="molecule type" value="Genomic_DNA"/>
</dbReference>
<keyword evidence="2" id="KW-0378">Hydrolase</keyword>
<proteinExistence type="predicted"/>
<reference evidence="4" key="2">
    <citation type="submission" date="2020-12" db="UniProtKB">
        <authorList>
            <consortium name="WormBaseParasite"/>
        </authorList>
    </citation>
    <scope>IDENTIFICATION</scope>
</reference>
<protein>
    <submittedName>
        <fullName evidence="2 4">P-loop containing Nucleoside triphosphate hydrolase domain-containing protein</fullName>
    </submittedName>
</protein>
<dbReference type="Proteomes" id="UP000035682">
    <property type="component" value="Unplaced"/>
</dbReference>
<evidence type="ECO:0000256" key="1">
    <source>
        <dbReference type="SAM" id="MobiDB-lite"/>
    </source>
</evidence>
<dbReference type="STRING" id="34506.A0A090LAB0"/>
<evidence type="ECO:0000313" key="5">
    <source>
        <dbReference type="WormBase" id="SRAE_1000272400"/>
    </source>
</evidence>
<feature type="compositionally biased region" description="Basic and acidic residues" evidence="1">
    <location>
        <begin position="481"/>
        <end position="501"/>
    </location>
</feature>
<reference evidence="2 3" key="1">
    <citation type="submission" date="2014-09" db="EMBL/GenBank/DDBJ databases">
        <authorList>
            <person name="Martin A.A."/>
        </authorList>
    </citation>
    <scope>NUCLEOTIDE SEQUENCE</scope>
    <source>
        <strain evidence="3">ED321</strain>
        <strain evidence="2">ED321 Heterogonic</strain>
    </source>
</reference>
<feature type="compositionally biased region" description="Acidic residues" evidence="1">
    <location>
        <begin position="468"/>
        <end position="480"/>
    </location>
</feature>
<evidence type="ECO:0000313" key="2">
    <source>
        <dbReference type="EMBL" id="CEF64470.1"/>
    </source>
</evidence>
<dbReference type="GeneID" id="36376835"/>
<name>A0A090LAB0_STRRB</name>
<gene>
    <name evidence="2 4 5" type="ORF">SRAE_1000272400</name>
</gene>
<dbReference type="GO" id="GO:0016787">
    <property type="term" value="F:hydrolase activity"/>
    <property type="evidence" value="ECO:0007669"/>
    <property type="project" value="UniProtKB-KW"/>
</dbReference>
<feature type="region of interest" description="Disordered" evidence="1">
    <location>
        <begin position="464"/>
        <end position="505"/>
    </location>
</feature>
<accession>A0A090LAB0</accession>